<evidence type="ECO:0000256" key="3">
    <source>
        <dbReference type="ARBA" id="ARBA00022989"/>
    </source>
</evidence>
<dbReference type="GO" id="GO:0006508">
    <property type="term" value="P:proteolysis"/>
    <property type="evidence" value="ECO:0007669"/>
    <property type="project" value="UniProtKB-KW"/>
</dbReference>
<keyword evidence="4 5" id="KW-0472">Membrane</keyword>
<dbReference type="RefSeq" id="WP_129461915.1">
    <property type="nucleotide sequence ID" value="NZ_SBKN01000006.1"/>
</dbReference>
<keyword evidence="7" id="KW-0378">Hydrolase</keyword>
<feature type="domain" description="Peptidase S54 rhomboid" evidence="6">
    <location>
        <begin position="54"/>
        <end position="184"/>
    </location>
</feature>
<dbReference type="EMBL" id="SBKN01000006">
    <property type="protein sequence ID" value="RXR21949.1"/>
    <property type="molecule type" value="Genomic_DNA"/>
</dbReference>
<keyword evidence="3 5" id="KW-1133">Transmembrane helix</keyword>
<feature type="transmembrane region" description="Helical" evidence="5">
    <location>
        <begin position="12"/>
        <end position="33"/>
    </location>
</feature>
<dbReference type="Gene3D" id="1.20.1540.10">
    <property type="entry name" value="Rhomboid-like"/>
    <property type="match status" value="1"/>
</dbReference>
<proteinExistence type="predicted"/>
<evidence type="ECO:0000313" key="8">
    <source>
        <dbReference type="Proteomes" id="UP000289857"/>
    </source>
</evidence>
<dbReference type="AlphaFoldDB" id="A0A4Q1K7J2"/>
<sequence>MKDAQIFKYSPSVWLVPTFLLLTIWSAFLINLYGHYHGNDHGIVPRTLSGLQGVVLSPFLHADWQHLTNNSVPLFVLTMALVYFYRELSLKVLVYGVLLSGLFTWAVGRSSVHIGASGLIYVLVSFIFFKGLRTGYYRLMALSFAVVIVYGGMVWYVFPEVDPKISWEGHLGGFLSGMVFAFVFKTPDYVSEYRYDWERPDFDPELDPFMRRFDENGQFVNPPKPEEIMVDYEEELGSHFFPIQINYIYKNAEE</sequence>
<evidence type="ECO:0000313" key="7">
    <source>
        <dbReference type="EMBL" id="RXR21949.1"/>
    </source>
</evidence>
<evidence type="ECO:0000256" key="1">
    <source>
        <dbReference type="ARBA" id="ARBA00004141"/>
    </source>
</evidence>
<feature type="transmembrane region" description="Helical" evidence="5">
    <location>
        <begin position="164"/>
        <end position="184"/>
    </location>
</feature>
<evidence type="ECO:0000256" key="4">
    <source>
        <dbReference type="ARBA" id="ARBA00023136"/>
    </source>
</evidence>
<reference evidence="8" key="1">
    <citation type="submission" date="2019-01" db="EMBL/GenBank/DDBJ databases">
        <title>Cytophagaceae bacterium strain CAR-16.</title>
        <authorList>
            <person name="Chen W.-M."/>
        </authorList>
    </citation>
    <scope>NUCLEOTIDE SEQUENCE [LARGE SCALE GENOMIC DNA]</scope>
    <source>
        <strain evidence="8">WWJ-16</strain>
    </source>
</reference>
<dbReference type="SUPFAM" id="SSF144091">
    <property type="entry name" value="Rhomboid-like"/>
    <property type="match status" value="1"/>
</dbReference>
<evidence type="ECO:0000256" key="5">
    <source>
        <dbReference type="SAM" id="Phobius"/>
    </source>
</evidence>
<dbReference type="PANTHER" id="PTHR43731:SF9">
    <property type="entry name" value="SLR1461 PROTEIN"/>
    <property type="match status" value="1"/>
</dbReference>
<dbReference type="Pfam" id="PF01694">
    <property type="entry name" value="Rhomboid"/>
    <property type="match status" value="1"/>
</dbReference>
<organism evidence="7 8">
    <name type="scientific">Flavobacterium stagni</name>
    <dbReference type="NCBI Taxonomy" id="2506421"/>
    <lineage>
        <taxon>Bacteria</taxon>
        <taxon>Pseudomonadati</taxon>
        <taxon>Bacteroidota</taxon>
        <taxon>Flavobacteriia</taxon>
        <taxon>Flavobacteriales</taxon>
        <taxon>Flavobacteriaceae</taxon>
        <taxon>Flavobacterium</taxon>
    </lineage>
</organism>
<protein>
    <submittedName>
        <fullName evidence="7">Rhomboid family intramembrane serine protease</fullName>
    </submittedName>
</protein>
<feature type="transmembrane region" description="Helical" evidence="5">
    <location>
        <begin position="67"/>
        <end position="85"/>
    </location>
</feature>
<keyword evidence="2 5" id="KW-0812">Transmembrane</keyword>
<dbReference type="GO" id="GO:0016020">
    <property type="term" value="C:membrane"/>
    <property type="evidence" value="ECO:0007669"/>
    <property type="project" value="UniProtKB-SubCell"/>
</dbReference>
<feature type="transmembrane region" description="Helical" evidence="5">
    <location>
        <begin position="92"/>
        <end position="108"/>
    </location>
</feature>
<accession>A0A4Q1K7J2</accession>
<evidence type="ECO:0000259" key="6">
    <source>
        <dbReference type="Pfam" id="PF01694"/>
    </source>
</evidence>
<dbReference type="InterPro" id="IPR035952">
    <property type="entry name" value="Rhomboid-like_sf"/>
</dbReference>
<dbReference type="OrthoDB" id="465874at2"/>
<keyword evidence="7" id="KW-0645">Protease</keyword>
<feature type="transmembrane region" description="Helical" evidence="5">
    <location>
        <begin position="139"/>
        <end position="158"/>
    </location>
</feature>
<feature type="transmembrane region" description="Helical" evidence="5">
    <location>
        <begin position="114"/>
        <end position="132"/>
    </location>
</feature>
<comment type="subcellular location">
    <subcellularLocation>
        <location evidence="1">Membrane</location>
        <topology evidence="1">Multi-pass membrane protein</topology>
    </subcellularLocation>
</comment>
<dbReference type="GO" id="GO:0004252">
    <property type="term" value="F:serine-type endopeptidase activity"/>
    <property type="evidence" value="ECO:0007669"/>
    <property type="project" value="InterPro"/>
</dbReference>
<name>A0A4Q1K7J2_9FLAO</name>
<keyword evidence="8" id="KW-1185">Reference proteome</keyword>
<gene>
    <name evidence="7" type="ORF">EQG61_10725</name>
</gene>
<dbReference type="PANTHER" id="PTHR43731">
    <property type="entry name" value="RHOMBOID PROTEASE"/>
    <property type="match status" value="1"/>
</dbReference>
<dbReference type="InterPro" id="IPR050925">
    <property type="entry name" value="Rhomboid_protease_S54"/>
</dbReference>
<comment type="caution">
    <text evidence="7">The sequence shown here is derived from an EMBL/GenBank/DDBJ whole genome shotgun (WGS) entry which is preliminary data.</text>
</comment>
<dbReference type="Proteomes" id="UP000289857">
    <property type="component" value="Unassembled WGS sequence"/>
</dbReference>
<dbReference type="InterPro" id="IPR022764">
    <property type="entry name" value="Peptidase_S54_rhomboid_dom"/>
</dbReference>
<evidence type="ECO:0000256" key="2">
    <source>
        <dbReference type="ARBA" id="ARBA00022692"/>
    </source>
</evidence>